<dbReference type="Pfam" id="PF00023">
    <property type="entry name" value="Ank"/>
    <property type="match status" value="1"/>
</dbReference>
<dbReference type="InterPro" id="IPR002110">
    <property type="entry name" value="Ankyrin_rpt"/>
</dbReference>
<evidence type="ECO:0000256" key="2">
    <source>
        <dbReference type="ARBA" id="ARBA00023043"/>
    </source>
</evidence>
<evidence type="ECO:0000313" key="5">
    <source>
        <dbReference type="EMBL" id="RAO69340.1"/>
    </source>
</evidence>
<feature type="repeat" description="ANK" evidence="3">
    <location>
        <begin position="965"/>
        <end position="997"/>
    </location>
</feature>
<feature type="repeat" description="ANK" evidence="3">
    <location>
        <begin position="376"/>
        <end position="401"/>
    </location>
</feature>
<dbReference type="PROSITE" id="PS50088">
    <property type="entry name" value="ANK_REPEAT"/>
    <property type="match status" value="6"/>
</dbReference>
<dbReference type="AlphaFoldDB" id="A0A364L0L5"/>
<dbReference type="PANTHER" id="PTHR24198:SF165">
    <property type="entry name" value="ANKYRIN REPEAT-CONTAINING PROTEIN-RELATED"/>
    <property type="match status" value="1"/>
</dbReference>
<dbReference type="PROSITE" id="PS50297">
    <property type="entry name" value="ANK_REP_REGION"/>
    <property type="match status" value="4"/>
</dbReference>
<organism evidence="5 6">
    <name type="scientific">Talaromyces amestolkiae</name>
    <dbReference type="NCBI Taxonomy" id="1196081"/>
    <lineage>
        <taxon>Eukaryota</taxon>
        <taxon>Fungi</taxon>
        <taxon>Dikarya</taxon>
        <taxon>Ascomycota</taxon>
        <taxon>Pezizomycotina</taxon>
        <taxon>Eurotiomycetes</taxon>
        <taxon>Eurotiomycetidae</taxon>
        <taxon>Eurotiales</taxon>
        <taxon>Trichocomaceae</taxon>
        <taxon>Talaromyces</taxon>
        <taxon>Talaromyces sect. Talaromyces</taxon>
    </lineage>
</organism>
<proteinExistence type="predicted"/>
<feature type="repeat" description="ANK" evidence="3">
    <location>
        <begin position="341"/>
        <end position="376"/>
    </location>
</feature>
<dbReference type="Pfam" id="PF12796">
    <property type="entry name" value="Ank_2"/>
    <property type="match status" value="3"/>
</dbReference>
<keyword evidence="2 3" id="KW-0040">ANK repeat</keyword>
<reference evidence="5 6" key="1">
    <citation type="journal article" date="2017" name="Biotechnol. Biofuels">
        <title>Differential beta-glucosidase expression as a function of carbon source availability in Talaromyces amestolkiae: a genomic and proteomic approach.</title>
        <authorList>
            <person name="de Eugenio L.I."/>
            <person name="Mendez-Liter J.A."/>
            <person name="Nieto-Dominguez M."/>
            <person name="Alonso L."/>
            <person name="Gil-Munoz J."/>
            <person name="Barriuso J."/>
            <person name="Prieto A."/>
            <person name="Martinez M.J."/>
        </authorList>
    </citation>
    <scope>NUCLEOTIDE SEQUENCE [LARGE SCALE GENOMIC DNA]</scope>
    <source>
        <strain evidence="5 6">CIB</strain>
    </source>
</reference>
<dbReference type="PANTHER" id="PTHR24198">
    <property type="entry name" value="ANKYRIN REPEAT AND PROTEIN KINASE DOMAIN-CONTAINING PROTEIN"/>
    <property type="match status" value="1"/>
</dbReference>
<dbReference type="SMART" id="SM00248">
    <property type="entry name" value="ANK"/>
    <property type="match status" value="13"/>
</dbReference>
<dbReference type="STRING" id="1196081.A0A364L0L5"/>
<evidence type="ECO:0000259" key="4">
    <source>
        <dbReference type="Pfam" id="PF14420"/>
    </source>
</evidence>
<gene>
    <name evidence="5" type="ORF">BHQ10_005352</name>
</gene>
<dbReference type="OrthoDB" id="194358at2759"/>
<dbReference type="Pfam" id="PF14420">
    <property type="entry name" value="Clr5"/>
    <property type="match status" value="1"/>
</dbReference>
<comment type="caution">
    <text evidence="5">The sequence shown here is derived from an EMBL/GenBank/DDBJ whole genome shotgun (WGS) entry which is preliminary data.</text>
</comment>
<name>A0A364L0L5_TALAM</name>
<feature type="domain" description="Clr5" evidence="4">
    <location>
        <begin position="3"/>
        <end position="55"/>
    </location>
</feature>
<feature type="repeat" description="ANK" evidence="3">
    <location>
        <begin position="930"/>
        <end position="962"/>
    </location>
</feature>
<protein>
    <recommendedName>
        <fullName evidence="4">Clr5 domain-containing protein</fullName>
    </recommendedName>
</protein>
<dbReference type="RefSeq" id="XP_040733856.1">
    <property type="nucleotide sequence ID" value="XM_040877819.1"/>
</dbReference>
<dbReference type="Proteomes" id="UP000249363">
    <property type="component" value="Unassembled WGS sequence"/>
</dbReference>
<accession>A0A364L0L5</accession>
<keyword evidence="6" id="KW-1185">Reference proteome</keyword>
<feature type="repeat" description="ANK" evidence="3">
    <location>
        <begin position="516"/>
        <end position="545"/>
    </location>
</feature>
<dbReference type="SUPFAM" id="SSF48403">
    <property type="entry name" value="Ankyrin repeat"/>
    <property type="match status" value="2"/>
</dbReference>
<feature type="repeat" description="ANK" evidence="3">
    <location>
        <begin position="1000"/>
        <end position="1025"/>
    </location>
</feature>
<evidence type="ECO:0000256" key="1">
    <source>
        <dbReference type="ARBA" id="ARBA00022737"/>
    </source>
</evidence>
<evidence type="ECO:0000256" key="3">
    <source>
        <dbReference type="PROSITE-ProRule" id="PRU00023"/>
    </source>
</evidence>
<dbReference type="GeneID" id="63794568"/>
<keyword evidence="1" id="KW-0677">Repeat</keyword>
<sequence>MADAEWEPFKLEIERLYCHENKTLRELMQYMASKHGLEKSLGQYQRQLKKWDFRKSLKSSSIDWNFIGLRIEKRKRHQHKDSEVHVNGVQLPPQKLKRAKYREAYIASEAVFSGDPSPGTPEGIIVCTPATPGMDIEWNLSLPWLRFARLLRPEIGLDPPSPSSSLTVPSPQELNTSSRTVNQDFMQRLGSIVPWNKLRQSSNIHSSSRTATALRILMPEEFEGQHLALSLGLSESKQMGRDRLSLELYLLSNNLISHGPGGRSEESTESADQRVMEIFNESGWNNSNHLPLLISSHEPTAAAIAEKIFASALRLLDLKTVKRMLEAKMDPNTAIETWDLHVLTPLQFASRTSKNKSMELTQLLLTYGADVSLSYNGRSPLSYAIEKGRKAGIYLLLSHGAIVTSSCVSYALFFKINDDLARELIDACSNVNEGTGWQGRNLLAEAVECDNVPLARLLLEKGVEVNELFTIYFDETFTDTTVLGLATRSKSWEMMQLLLEFCENVNPNFNGLPYVSPLALAVEAGHIHMSEILLRAGVSVEFADDAGNATLIERAVKKKNLGLCQVLVSYGARINVTLSDTEQRSSALLAAIEYKAFEIVDLLINAGARLNDGYSRPPGTILGAAIELGDRSLISKLLSAGAKVLKWSQIRRIGNHDTAAALQKIGSFQNILQASGQRILAAALLTEDENLTQYLLEHNADLKGGADEPRSSMTRMTPLEAAIRANNIGFTEVLLNRGAMVTDGDIAAALDAKSECLPNLLSKFRGSAPTAVGTAICHEESLEIFRDAGVDPTGAPRTFKDSWHRGFYTDEYEEDSLYFEPLASVLEIAVLFKSREYLQFLLHWVYWDKMLTGRALAIATFIGQDELANELLEFGADGKQEITVKTRFYEKDNPYDVFTPLQAAVKNQMFPIAEKLVRSVDVNYLGMGARRRTPLQHAVENGNMDLINLLLQHGASVDSPPAQDGGATALQIAAIQGYIGIARRLIDLGANVNEPPAIFNGRTALQGAAEHGRIDMLQMLLNEGALVVGDGEQNYQRAIQLGERRGHGAAVRLLRSFRESVQLSTPEAFNGPLGSVVT</sequence>
<dbReference type="InterPro" id="IPR025676">
    <property type="entry name" value="Clr5_dom"/>
</dbReference>
<dbReference type="EMBL" id="MIKG01000009">
    <property type="protein sequence ID" value="RAO69340.1"/>
    <property type="molecule type" value="Genomic_DNA"/>
</dbReference>
<evidence type="ECO:0000313" key="6">
    <source>
        <dbReference type="Proteomes" id="UP000249363"/>
    </source>
</evidence>
<dbReference type="Gene3D" id="1.25.40.20">
    <property type="entry name" value="Ankyrin repeat-containing domain"/>
    <property type="match status" value="3"/>
</dbReference>
<dbReference type="InterPro" id="IPR036770">
    <property type="entry name" value="Ankyrin_rpt-contain_sf"/>
</dbReference>